<gene>
    <name evidence="2" type="primary">ND4L</name>
</gene>
<dbReference type="AlphaFoldDB" id="A0A6J3YVB6"/>
<keyword evidence="1" id="KW-0472">Membrane</keyword>
<feature type="transmembrane region" description="Helical" evidence="1">
    <location>
        <begin position="51"/>
        <end position="72"/>
    </location>
</feature>
<dbReference type="Pfam" id="PF06235">
    <property type="entry name" value="NAD4L"/>
    <property type="match status" value="1"/>
</dbReference>
<keyword evidence="1" id="KW-1133">Transmembrane helix</keyword>
<evidence type="ECO:0000256" key="1">
    <source>
        <dbReference type="SAM" id="Phobius"/>
    </source>
</evidence>
<protein>
    <submittedName>
        <fullName evidence="2">NADH dehydrogenase subunit 4L</fullName>
    </submittedName>
</protein>
<geneLocation type="mitochondrion" evidence="2"/>
<dbReference type="InterPro" id="IPR009356">
    <property type="entry name" value="NAD_DH_su4L"/>
</dbReference>
<keyword evidence="2" id="KW-0496">Mitochondrion</keyword>
<keyword evidence="1" id="KW-0812">Transmembrane</keyword>
<sequence>MYSGLMLVCGSIILLSIILSANRLLNCLIVLENLNVLLLFLCLLNQVEEFRIIFISLMVIFTIEITLALVVLTRIWSLSSLVDIVGL</sequence>
<dbReference type="EMBL" id="MH536512">
    <property type="protein sequence ID" value="AYH51405.1"/>
    <property type="molecule type" value="Genomic_DNA"/>
</dbReference>
<evidence type="ECO:0000313" key="2">
    <source>
        <dbReference type="EMBL" id="AYH51405.1"/>
    </source>
</evidence>
<name>A0A6J3YVB6_9TREM</name>
<organism evidence="2">
    <name type="scientific">Posthodiplostomum centrarchi</name>
    <dbReference type="NCBI Taxonomy" id="1954244"/>
    <lineage>
        <taxon>Eukaryota</taxon>
        <taxon>Metazoa</taxon>
        <taxon>Spiralia</taxon>
        <taxon>Lophotrochozoa</taxon>
        <taxon>Platyhelminthes</taxon>
        <taxon>Trematoda</taxon>
        <taxon>Digenea</taxon>
        <taxon>Diplostomida</taxon>
        <taxon>Diplostomoidea</taxon>
        <taxon>Diplostomidae</taxon>
        <taxon>Posthodiplostomum</taxon>
    </lineage>
</organism>
<reference evidence="2" key="1">
    <citation type="journal article" date="2018" name="Int. J. Parasitol.">
        <title>Validity of the Diplostomoidea and Diplostomida (Digenea, Platyhelminthes) upheld in phylogenomic analysis.</title>
        <authorList>
            <person name="Locke S.A."/>
            <person name="Van Dam A."/>
            <person name="Caffara M."/>
            <person name="Pinto H.A."/>
            <person name="Lopez-Hernandez D."/>
            <person name="Blanar C.A."/>
        </authorList>
    </citation>
    <scope>NUCLEOTIDE SEQUENCE</scope>
    <source>
        <strain evidence="2">P.Ah.MTL.X.3</strain>
    </source>
</reference>
<proteinExistence type="predicted"/>
<accession>A0A6J3YVB6</accession>